<comment type="caution">
    <text evidence="1">The sequence shown here is derived from an EMBL/GenBank/DDBJ whole genome shotgun (WGS) entry which is preliminary data.</text>
</comment>
<keyword evidence="2" id="KW-1185">Reference proteome</keyword>
<name>A0ACB8F0Y4_9SAUR</name>
<evidence type="ECO:0000313" key="2">
    <source>
        <dbReference type="Proteomes" id="UP000827872"/>
    </source>
</evidence>
<evidence type="ECO:0000313" key="1">
    <source>
        <dbReference type="EMBL" id="KAH7998990.1"/>
    </source>
</evidence>
<reference evidence="1" key="1">
    <citation type="submission" date="2021-08" db="EMBL/GenBank/DDBJ databases">
        <title>The first chromosome-level gecko genome reveals the dynamic sex chromosomes of Neotropical dwarf geckos (Sphaerodactylidae: Sphaerodactylus).</title>
        <authorList>
            <person name="Pinto B.J."/>
            <person name="Keating S.E."/>
            <person name="Gamble T."/>
        </authorList>
    </citation>
    <scope>NUCLEOTIDE SEQUENCE</scope>
    <source>
        <strain evidence="1">TG3544</strain>
    </source>
</reference>
<dbReference type="EMBL" id="CM037618">
    <property type="protein sequence ID" value="KAH7998990.1"/>
    <property type="molecule type" value="Genomic_DNA"/>
</dbReference>
<organism evidence="1 2">
    <name type="scientific">Sphaerodactylus townsendi</name>
    <dbReference type="NCBI Taxonomy" id="933632"/>
    <lineage>
        <taxon>Eukaryota</taxon>
        <taxon>Metazoa</taxon>
        <taxon>Chordata</taxon>
        <taxon>Craniata</taxon>
        <taxon>Vertebrata</taxon>
        <taxon>Euteleostomi</taxon>
        <taxon>Lepidosauria</taxon>
        <taxon>Squamata</taxon>
        <taxon>Bifurcata</taxon>
        <taxon>Gekkota</taxon>
        <taxon>Sphaerodactylidae</taxon>
        <taxon>Sphaerodactylus</taxon>
    </lineage>
</organism>
<gene>
    <name evidence="1" type="ORF">K3G42_003633</name>
</gene>
<accession>A0ACB8F0Y4</accession>
<dbReference type="Proteomes" id="UP000827872">
    <property type="component" value="Linkage Group LG05"/>
</dbReference>
<sequence length="141" mass="15773">MQSPEQQAAWRPFADYQPPFLDAVRVPPYVLYLVMAAIIVVVAAYAIVGHLINDLVHDFADWAFGLKVEKKNTLDQDFTERGLQTIEIVLERQESKFSPAVECQDWPISRLLPGMEVSTAPSLATQHPFVSILGYVGERSG</sequence>
<proteinExistence type="predicted"/>
<protein>
    <submittedName>
        <fullName evidence="1">Uncharacterized protein</fullName>
    </submittedName>
</protein>